<comment type="function">
    <text evidence="10">IGPS catalyzes the conversion of PRFAR and glutamine to IGP, AICAR and glutamate. The HisH subunit catalyzes the hydrolysis of glutamine to glutamate and ammonia as part of the synthesis of IGP and AICAR. The resulting ammonia molecule is channeled to the active site of HisF.</text>
</comment>
<keyword evidence="13" id="KW-0328">Glycosyltransferase</keyword>
<dbReference type="InterPro" id="IPR010139">
    <property type="entry name" value="Imidazole-glycPsynth_HisH"/>
</dbReference>
<proteinExistence type="inferred from homology"/>
<dbReference type="GO" id="GO:0004359">
    <property type="term" value="F:glutaminase activity"/>
    <property type="evidence" value="ECO:0007669"/>
    <property type="project" value="UniProtKB-EC"/>
</dbReference>
<evidence type="ECO:0000256" key="8">
    <source>
        <dbReference type="ARBA" id="ARBA00047838"/>
    </source>
</evidence>
<dbReference type="PIRSF" id="PIRSF000495">
    <property type="entry name" value="Amidotransf_hisH"/>
    <property type="match status" value="1"/>
</dbReference>
<dbReference type="InterPro" id="IPR017926">
    <property type="entry name" value="GATASE"/>
</dbReference>
<evidence type="ECO:0000313" key="13">
    <source>
        <dbReference type="EMBL" id="CDZ24153.1"/>
    </source>
</evidence>
<comment type="subunit">
    <text evidence="2 10">Heterodimer of HisH and HisF.</text>
</comment>
<evidence type="ECO:0000256" key="11">
    <source>
        <dbReference type="PIRSR" id="PIRSR000495-1"/>
    </source>
</evidence>
<keyword evidence="4 10" id="KW-0378">Hydrolase</keyword>
<keyword evidence="5 10" id="KW-0315">Glutamine amidotransferase</keyword>
<dbReference type="HOGENOM" id="CLU_071837_2_2_9"/>
<comment type="catalytic activity">
    <reaction evidence="8 10">
        <text>5-[(5-phospho-1-deoxy-D-ribulos-1-ylimino)methylamino]-1-(5-phospho-beta-D-ribosyl)imidazole-4-carboxamide + L-glutamine = D-erythro-1-(imidazol-4-yl)glycerol 3-phosphate + 5-amino-1-(5-phospho-beta-D-ribosyl)imidazole-4-carboxamide + L-glutamate + H(+)</text>
        <dbReference type="Rhea" id="RHEA:24793"/>
        <dbReference type="ChEBI" id="CHEBI:15378"/>
        <dbReference type="ChEBI" id="CHEBI:29985"/>
        <dbReference type="ChEBI" id="CHEBI:58278"/>
        <dbReference type="ChEBI" id="CHEBI:58359"/>
        <dbReference type="ChEBI" id="CHEBI:58475"/>
        <dbReference type="ChEBI" id="CHEBI:58525"/>
        <dbReference type="EC" id="4.3.2.10"/>
    </reaction>
</comment>
<dbReference type="Proteomes" id="UP000032431">
    <property type="component" value="Chromosome I"/>
</dbReference>
<dbReference type="SUPFAM" id="SSF52317">
    <property type="entry name" value="Class I glutamine amidotransferase-like"/>
    <property type="match status" value="1"/>
</dbReference>
<organism evidence="13 14">
    <name type="scientific">[Clostridium] cellulosi</name>
    <dbReference type="NCBI Taxonomy" id="29343"/>
    <lineage>
        <taxon>Bacteria</taxon>
        <taxon>Bacillati</taxon>
        <taxon>Bacillota</taxon>
        <taxon>Clostridia</taxon>
        <taxon>Eubacteriales</taxon>
        <taxon>Oscillospiraceae</taxon>
        <taxon>Oscillospiraceae incertae sedis</taxon>
    </lineage>
</organism>
<dbReference type="CDD" id="cd01748">
    <property type="entry name" value="GATase1_IGP_Synthase"/>
    <property type="match status" value="1"/>
</dbReference>
<evidence type="ECO:0000256" key="3">
    <source>
        <dbReference type="ARBA" id="ARBA00022605"/>
    </source>
</evidence>
<comment type="subcellular location">
    <subcellularLocation>
        <location evidence="10">Cytoplasm</location>
    </subcellularLocation>
</comment>
<dbReference type="GO" id="GO:0000107">
    <property type="term" value="F:imidazoleglycerol-phosphate synthase activity"/>
    <property type="evidence" value="ECO:0007669"/>
    <property type="project" value="UniProtKB-UniRule"/>
</dbReference>
<evidence type="ECO:0000313" key="14">
    <source>
        <dbReference type="Proteomes" id="UP000032431"/>
    </source>
</evidence>
<dbReference type="OrthoDB" id="9807137at2"/>
<sequence length="201" mass="22464">MIAVIDCNVGNLFSVKNALDYIGEESVITNDVDEIEKADGLILPGVGAFPNAMREVQKLNLQDVIKEQAEHKPLLGICLGMQMLFDKGFEFEECNGLGLIPGEIRMLPDKGLKIPHMGWNALQYKNPSPLLDGIPEGSYFYFVHSYMAYTDDKYISAYAEYGDEITTIVWDGKYVFGSQCHPEKSGEIGLMLLKNFGRLLK</sequence>
<dbReference type="Gene3D" id="3.40.50.880">
    <property type="match status" value="1"/>
</dbReference>
<keyword evidence="10" id="KW-0963">Cytoplasm</keyword>
<feature type="active site" evidence="10 11">
    <location>
        <position position="183"/>
    </location>
</feature>
<dbReference type="PATRIC" id="fig|29343.3.peg.1093"/>
<evidence type="ECO:0000256" key="6">
    <source>
        <dbReference type="ARBA" id="ARBA00023102"/>
    </source>
</evidence>
<evidence type="ECO:0000256" key="2">
    <source>
        <dbReference type="ARBA" id="ARBA00011152"/>
    </source>
</evidence>
<dbReference type="PANTHER" id="PTHR42701">
    <property type="entry name" value="IMIDAZOLE GLYCEROL PHOSPHATE SYNTHASE SUBUNIT HISH"/>
    <property type="match status" value="1"/>
</dbReference>
<dbReference type="NCBIfam" id="TIGR01855">
    <property type="entry name" value="IMP_synth_hisH"/>
    <property type="match status" value="1"/>
</dbReference>
<dbReference type="GO" id="GO:0016829">
    <property type="term" value="F:lyase activity"/>
    <property type="evidence" value="ECO:0007669"/>
    <property type="project" value="UniProtKB-KW"/>
</dbReference>
<comment type="catalytic activity">
    <reaction evidence="9 10">
        <text>L-glutamine + H2O = L-glutamate + NH4(+)</text>
        <dbReference type="Rhea" id="RHEA:15889"/>
        <dbReference type="ChEBI" id="CHEBI:15377"/>
        <dbReference type="ChEBI" id="CHEBI:28938"/>
        <dbReference type="ChEBI" id="CHEBI:29985"/>
        <dbReference type="ChEBI" id="CHEBI:58359"/>
        <dbReference type="EC" id="3.5.1.2"/>
    </reaction>
</comment>
<dbReference type="PROSITE" id="PS51273">
    <property type="entry name" value="GATASE_TYPE_1"/>
    <property type="match status" value="1"/>
</dbReference>
<feature type="active site" evidence="10 11">
    <location>
        <position position="181"/>
    </location>
</feature>
<dbReference type="InterPro" id="IPR029062">
    <property type="entry name" value="Class_I_gatase-like"/>
</dbReference>
<keyword evidence="7 10" id="KW-0456">Lyase</keyword>
<name>A0A078KNV4_9FIRM</name>
<gene>
    <name evidence="10 13" type="primary">hisH</name>
    <name evidence="13" type="ORF">CCDG5_1036</name>
</gene>
<evidence type="ECO:0000256" key="4">
    <source>
        <dbReference type="ARBA" id="ARBA00022801"/>
    </source>
</evidence>
<dbReference type="HAMAP" id="MF_00278">
    <property type="entry name" value="HisH"/>
    <property type="match status" value="1"/>
</dbReference>
<evidence type="ECO:0000256" key="1">
    <source>
        <dbReference type="ARBA" id="ARBA00005091"/>
    </source>
</evidence>
<dbReference type="EC" id="3.5.1.2" evidence="10"/>
<keyword evidence="14" id="KW-1185">Reference proteome</keyword>
<keyword evidence="3 10" id="KW-0028">Amino-acid biosynthesis</keyword>
<dbReference type="AlphaFoldDB" id="A0A078KNV4"/>
<evidence type="ECO:0000256" key="9">
    <source>
        <dbReference type="ARBA" id="ARBA00049534"/>
    </source>
</evidence>
<dbReference type="EMBL" id="LM995447">
    <property type="protein sequence ID" value="CDZ24153.1"/>
    <property type="molecule type" value="Genomic_DNA"/>
</dbReference>
<dbReference type="EC" id="4.3.2.10" evidence="10"/>
<dbReference type="Pfam" id="PF00117">
    <property type="entry name" value="GATase"/>
    <property type="match status" value="1"/>
</dbReference>
<dbReference type="GO" id="GO:0005737">
    <property type="term" value="C:cytoplasm"/>
    <property type="evidence" value="ECO:0007669"/>
    <property type="project" value="UniProtKB-SubCell"/>
</dbReference>
<feature type="domain" description="Glutamine amidotransferase" evidence="12">
    <location>
        <begin position="4"/>
        <end position="196"/>
    </location>
</feature>
<protein>
    <recommendedName>
        <fullName evidence="10">Imidazole glycerol phosphate synthase subunit HisH</fullName>
        <ecNumber evidence="10">4.3.2.10</ecNumber>
    </recommendedName>
    <alternativeName>
        <fullName evidence="10">IGP synthase glutaminase subunit</fullName>
        <ecNumber evidence="10">3.5.1.2</ecNumber>
    </alternativeName>
    <alternativeName>
        <fullName evidence="10">IGP synthase subunit HisH</fullName>
    </alternativeName>
    <alternativeName>
        <fullName evidence="10">ImGP synthase subunit HisH</fullName>
        <shortName evidence="10">IGPS subunit HisH</shortName>
    </alternativeName>
</protein>
<dbReference type="UniPathway" id="UPA00031">
    <property type="reaction ID" value="UER00010"/>
</dbReference>
<reference evidence="14" key="1">
    <citation type="submission" date="2014-07" db="EMBL/GenBank/DDBJ databases">
        <authorList>
            <person name="Wibberg D."/>
        </authorList>
    </citation>
    <scope>NUCLEOTIDE SEQUENCE [LARGE SCALE GENOMIC DNA]</scope>
    <source>
        <strain evidence="14">DG5</strain>
    </source>
</reference>
<dbReference type="STRING" id="29343.CCDG5_1036"/>
<evidence type="ECO:0000256" key="10">
    <source>
        <dbReference type="HAMAP-Rule" id="MF_00278"/>
    </source>
</evidence>
<evidence type="ECO:0000259" key="12">
    <source>
        <dbReference type="Pfam" id="PF00117"/>
    </source>
</evidence>
<feature type="active site" description="Nucleophile" evidence="10 11">
    <location>
        <position position="78"/>
    </location>
</feature>
<dbReference type="GO" id="GO:0000105">
    <property type="term" value="P:L-histidine biosynthetic process"/>
    <property type="evidence" value="ECO:0007669"/>
    <property type="project" value="UniProtKB-UniRule"/>
</dbReference>
<accession>A0A078KNV4</accession>
<dbReference type="PANTHER" id="PTHR42701:SF1">
    <property type="entry name" value="IMIDAZOLE GLYCEROL PHOSPHATE SYNTHASE SUBUNIT HISH"/>
    <property type="match status" value="1"/>
</dbReference>
<keyword evidence="6 10" id="KW-0368">Histidine biosynthesis</keyword>
<dbReference type="KEGG" id="ccel:CCDG5_1036"/>
<keyword evidence="13" id="KW-0808">Transferase</keyword>
<comment type="pathway">
    <text evidence="1 10">Amino-acid biosynthesis; L-histidine biosynthesis; L-histidine from 5-phospho-alpha-D-ribose 1-diphosphate: step 5/9.</text>
</comment>
<evidence type="ECO:0000256" key="7">
    <source>
        <dbReference type="ARBA" id="ARBA00023239"/>
    </source>
</evidence>
<evidence type="ECO:0000256" key="5">
    <source>
        <dbReference type="ARBA" id="ARBA00022962"/>
    </source>
</evidence>